<dbReference type="GO" id="GO:0030677">
    <property type="term" value="C:ribonuclease P complex"/>
    <property type="evidence" value="ECO:0007669"/>
    <property type="project" value="TreeGrafter"/>
</dbReference>
<evidence type="ECO:0000256" key="1">
    <source>
        <dbReference type="ARBA" id="ARBA00022694"/>
    </source>
</evidence>
<dbReference type="Gene3D" id="3.30.230.10">
    <property type="match status" value="1"/>
</dbReference>
<dbReference type="AlphaFoldDB" id="A0A1F6VHE7"/>
<dbReference type="EMBL" id="MFTT01000034">
    <property type="protein sequence ID" value="OGI69063.1"/>
    <property type="molecule type" value="Genomic_DNA"/>
</dbReference>
<evidence type="ECO:0000256" key="3">
    <source>
        <dbReference type="ARBA" id="ARBA00022759"/>
    </source>
</evidence>
<dbReference type="STRING" id="1801743.A2824_00565"/>
<dbReference type="Pfam" id="PF00825">
    <property type="entry name" value="Ribonuclease_P"/>
    <property type="match status" value="1"/>
</dbReference>
<dbReference type="GO" id="GO:0004526">
    <property type="term" value="F:ribonuclease P activity"/>
    <property type="evidence" value="ECO:0007669"/>
    <property type="project" value="UniProtKB-UniRule"/>
</dbReference>
<name>A0A1F6VHE7_9BACT</name>
<dbReference type="SUPFAM" id="SSF54211">
    <property type="entry name" value="Ribosomal protein S5 domain 2-like"/>
    <property type="match status" value="1"/>
</dbReference>
<gene>
    <name evidence="7" type="ORF">A2824_00565</name>
</gene>
<dbReference type="Proteomes" id="UP000178059">
    <property type="component" value="Unassembled WGS sequence"/>
</dbReference>
<proteinExistence type="predicted"/>
<evidence type="ECO:0000256" key="5">
    <source>
        <dbReference type="ARBA" id="ARBA00022884"/>
    </source>
</evidence>
<dbReference type="InterPro" id="IPR000100">
    <property type="entry name" value="RNase_P"/>
</dbReference>
<dbReference type="PANTHER" id="PTHR33992">
    <property type="entry name" value="RIBONUCLEASE P PROTEIN COMPONENT"/>
    <property type="match status" value="1"/>
</dbReference>
<evidence type="ECO:0000256" key="6">
    <source>
        <dbReference type="NCBIfam" id="TIGR00188"/>
    </source>
</evidence>
<dbReference type="PANTHER" id="PTHR33992:SF1">
    <property type="entry name" value="RIBONUCLEASE P PROTEIN COMPONENT"/>
    <property type="match status" value="1"/>
</dbReference>
<keyword evidence="1" id="KW-0819">tRNA processing</keyword>
<dbReference type="NCBIfam" id="TIGR00188">
    <property type="entry name" value="rnpA"/>
    <property type="match status" value="1"/>
</dbReference>
<protein>
    <recommendedName>
        <fullName evidence="6">Ribonuclease P protein component</fullName>
        <ecNumber evidence="6">3.1.26.5</ecNumber>
    </recommendedName>
</protein>
<keyword evidence="3" id="KW-0255">Endonuclease</keyword>
<dbReference type="GO" id="GO:0000049">
    <property type="term" value="F:tRNA binding"/>
    <property type="evidence" value="ECO:0007669"/>
    <property type="project" value="InterPro"/>
</dbReference>
<evidence type="ECO:0000256" key="4">
    <source>
        <dbReference type="ARBA" id="ARBA00022801"/>
    </source>
</evidence>
<dbReference type="InterPro" id="IPR014721">
    <property type="entry name" value="Ribsml_uS5_D2-typ_fold_subgr"/>
</dbReference>
<evidence type="ECO:0000256" key="2">
    <source>
        <dbReference type="ARBA" id="ARBA00022722"/>
    </source>
</evidence>
<dbReference type="InterPro" id="IPR020568">
    <property type="entry name" value="Ribosomal_Su5_D2-typ_SF"/>
</dbReference>
<sequence length="119" mass="13502">MLPKKTRIPRSLFKNAIIGTRFVNSSYFTLRYKILSAREQTGGKNTKKRFAFVIPKTAAKKAVVRNKIRRRGYGIIRKNLSNIKEGAICIFLAKKGVAGLNFDDLEKEIVGLLKKAYLL</sequence>
<dbReference type="GO" id="GO:0042781">
    <property type="term" value="F:3'-tRNA processing endoribonuclease activity"/>
    <property type="evidence" value="ECO:0007669"/>
    <property type="project" value="TreeGrafter"/>
</dbReference>
<accession>A0A1F6VHE7</accession>
<keyword evidence="5" id="KW-0694">RNA-binding</keyword>
<keyword evidence="2" id="KW-0540">Nuclease</keyword>
<evidence type="ECO:0000313" key="8">
    <source>
        <dbReference type="Proteomes" id="UP000178059"/>
    </source>
</evidence>
<keyword evidence="4" id="KW-0378">Hydrolase</keyword>
<dbReference type="EC" id="3.1.26.5" evidence="6"/>
<reference evidence="7 8" key="1">
    <citation type="journal article" date="2016" name="Nat. Commun.">
        <title>Thousands of microbial genomes shed light on interconnected biogeochemical processes in an aquifer system.</title>
        <authorList>
            <person name="Anantharaman K."/>
            <person name="Brown C.T."/>
            <person name="Hug L.A."/>
            <person name="Sharon I."/>
            <person name="Castelle C.J."/>
            <person name="Probst A.J."/>
            <person name="Thomas B.C."/>
            <person name="Singh A."/>
            <person name="Wilkins M.J."/>
            <person name="Karaoz U."/>
            <person name="Brodie E.L."/>
            <person name="Williams K.H."/>
            <person name="Hubbard S.S."/>
            <person name="Banfield J.F."/>
        </authorList>
    </citation>
    <scope>NUCLEOTIDE SEQUENCE [LARGE SCALE GENOMIC DNA]</scope>
</reference>
<comment type="caution">
    <text evidence="7">The sequence shown here is derived from an EMBL/GenBank/DDBJ whole genome shotgun (WGS) entry which is preliminary data.</text>
</comment>
<organism evidence="7 8">
    <name type="scientific">Candidatus Nomurabacteria bacterium RIFCSPHIGHO2_01_FULL_42_16</name>
    <dbReference type="NCBI Taxonomy" id="1801743"/>
    <lineage>
        <taxon>Bacteria</taxon>
        <taxon>Candidatus Nomuraibacteriota</taxon>
    </lineage>
</organism>
<evidence type="ECO:0000313" key="7">
    <source>
        <dbReference type="EMBL" id="OGI69063.1"/>
    </source>
</evidence>